<dbReference type="PANTHER" id="PTHR30151">
    <property type="entry name" value="ALKANE SULFONATE ABC TRANSPORTER-RELATED, MEMBRANE SUBUNIT"/>
    <property type="match status" value="1"/>
</dbReference>
<dbReference type="GO" id="GO:0005886">
    <property type="term" value="C:plasma membrane"/>
    <property type="evidence" value="ECO:0007669"/>
    <property type="project" value="UniProtKB-SubCell"/>
</dbReference>
<dbReference type="Gene3D" id="1.10.3720.10">
    <property type="entry name" value="MetI-like"/>
    <property type="match status" value="1"/>
</dbReference>
<keyword evidence="5 7" id="KW-1133">Transmembrane helix</keyword>
<reference evidence="9 10" key="1">
    <citation type="submission" date="2017-08" db="EMBL/GenBank/DDBJ databases">
        <title>Complete genome sequence of Mucilaginibacter sp. strain BJC16-A31.</title>
        <authorList>
            <consortium name="Henan University of Science and Technology"/>
            <person name="You X."/>
        </authorList>
    </citation>
    <scope>NUCLEOTIDE SEQUENCE [LARGE SCALE GENOMIC DNA]</scope>
    <source>
        <strain evidence="9 10">BJC16-A31</strain>
    </source>
</reference>
<feature type="transmembrane region" description="Helical" evidence="7">
    <location>
        <begin position="92"/>
        <end position="125"/>
    </location>
</feature>
<evidence type="ECO:0000256" key="4">
    <source>
        <dbReference type="ARBA" id="ARBA00022692"/>
    </source>
</evidence>
<dbReference type="CDD" id="cd06261">
    <property type="entry name" value="TM_PBP2"/>
    <property type="match status" value="1"/>
</dbReference>
<keyword evidence="3" id="KW-1003">Cell membrane</keyword>
<dbReference type="AlphaFoldDB" id="A0A223NWS0"/>
<dbReference type="KEGG" id="muc:MuYL_2377"/>
<dbReference type="GO" id="GO:0055085">
    <property type="term" value="P:transmembrane transport"/>
    <property type="evidence" value="ECO:0007669"/>
    <property type="project" value="InterPro"/>
</dbReference>
<comment type="subcellular location">
    <subcellularLocation>
        <location evidence="1 7">Cell membrane</location>
        <topology evidence="1 7">Multi-pass membrane protein</topology>
    </subcellularLocation>
</comment>
<keyword evidence="6 7" id="KW-0472">Membrane</keyword>
<evidence type="ECO:0000256" key="2">
    <source>
        <dbReference type="ARBA" id="ARBA00022448"/>
    </source>
</evidence>
<keyword evidence="2 7" id="KW-0813">Transport</keyword>
<dbReference type="SUPFAM" id="SSF161098">
    <property type="entry name" value="MetI-like"/>
    <property type="match status" value="1"/>
</dbReference>
<keyword evidence="10" id="KW-1185">Reference proteome</keyword>
<dbReference type="Pfam" id="PF00528">
    <property type="entry name" value="BPD_transp_1"/>
    <property type="match status" value="1"/>
</dbReference>
<dbReference type="PROSITE" id="PS50928">
    <property type="entry name" value="ABC_TM1"/>
    <property type="match status" value="1"/>
</dbReference>
<gene>
    <name evidence="9" type="ORF">MuYL_2377</name>
</gene>
<dbReference type="Proteomes" id="UP000215002">
    <property type="component" value="Chromosome"/>
</dbReference>
<dbReference type="InterPro" id="IPR000515">
    <property type="entry name" value="MetI-like"/>
</dbReference>
<feature type="transmembrane region" description="Helical" evidence="7">
    <location>
        <begin position="162"/>
        <end position="181"/>
    </location>
</feature>
<feature type="transmembrane region" description="Helical" evidence="7">
    <location>
        <begin position="258"/>
        <end position="280"/>
    </location>
</feature>
<dbReference type="InterPro" id="IPR035906">
    <property type="entry name" value="MetI-like_sf"/>
</dbReference>
<organism evidence="9 10">
    <name type="scientific">Mucilaginibacter xinganensis</name>
    <dbReference type="NCBI Taxonomy" id="1234841"/>
    <lineage>
        <taxon>Bacteria</taxon>
        <taxon>Pseudomonadati</taxon>
        <taxon>Bacteroidota</taxon>
        <taxon>Sphingobacteriia</taxon>
        <taxon>Sphingobacteriales</taxon>
        <taxon>Sphingobacteriaceae</taxon>
        <taxon>Mucilaginibacter</taxon>
    </lineage>
</organism>
<proteinExistence type="inferred from homology"/>
<evidence type="ECO:0000259" key="8">
    <source>
        <dbReference type="PROSITE" id="PS50928"/>
    </source>
</evidence>
<protein>
    <submittedName>
        <fullName evidence="9">Nitrate/sulfonate/bicarbonate ABC transporter permease</fullName>
    </submittedName>
</protein>
<accession>A0A223NWS0</accession>
<feature type="transmembrane region" description="Helical" evidence="7">
    <location>
        <begin position="137"/>
        <end position="156"/>
    </location>
</feature>
<evidence type="ECO:0000313" key="9">
    <source>
        <dbReference type="EMBL" id="ASU34266.1"/>
    </source>
</evidence>
<sequence length="288" mass="32314">MLNPDLFILILSSLAFLCVFVIHLRRSKTQKFFVFFDTLNARDRLLLAIMPFSMLLIVWEILCFSNMISLTYLPTPFASFKQIILLCSTKDFIIACGISLLRIVTAFAFASIVGVAIGSVAGVFLKFRAAILPLNSAFRYIPPTAFISLIIIWFGIGEMAKIILIFLAILFYIVQMVADVVKLTPTVYIQAAEMIGLSKFKIFKEVVLKYSYPDIISVLRVNLGAAWTFLIVSELVASQNGLGFLIATSQRFLMTANLFGLLIILGFLGFLSDTLFEVYIKKAGHWRK</sequence>
<feature type="transmembrane region" description="Helical" evidence="7">
    <location>
        <begin position="218"/>
        <end position="238"/>
    </location>
</feature>
<evidence type="ECO:0000256" key="5">
    <source>
        <dbReference type="ARBA" id="ARBA00022989"/>
    </source>
</evidence>
<feature type="domain" description="ABC transmembrane type-1" evidence="8">
    <location>
        <begin position="100"/>
        <end position="280"/>
    </location>
</feature>
<name>A0A223NWS0_9SPHI</name>
<feature type="transmembrane region" description="Helical" evidence="7">
    <location>
        <begin position="6"/>
        <end position="24"/>
    </location>
</feature>
<comment type="similarity">
    <text evidence="7">Belongs to the binding-protein-dependent transport system permease family.</text>
</comment>
<dbReference type="PANTHER" id="PTHR30151:SF0">
    <property type="entry name" value="ABC TRANSPORTER PERMEASE PROTEIN MJ0413-RELATED"/>
    <property type="match status" value="1"/>
</dbReference>
<evidence type="ECO:0000256" key="7">
    <source>
        <dbReference type="RuleBase" id="RU363032"/>
    </source>
</evidence>
<feature type="transmembrane region" description="Helical" evidence="7">
    <location>
        <begin position="45"/>
        <end position="72"/>
    </location>
</feature>
<evidence type="ECO:0000256" key="6">
    <source>
        <dbReference type="ARBA" id="ARBA00023136"/>
    </source>
</evidence>
<evidence type="ECO:0000313" key="10">
    <source>
        <dbReference type="Proteomes" id="UP000215002"/>
    </source>
</evidence>
<dbReference type="EMBL" id="CP022743">
    <property type="protein sequence ID" value="ASU34266.1"/>
    <property type="molecule type" value="Genomic_DNA"/>
</dbReference>
<keyword evidence="4 7" id="KW-0812">Transmembrane</keyword>
<evidence type="ECO:0000256" key="3">
    <source>
        <dbReference type="ARBA" id="ARBA00022475"/>
    </source>
</evidence>
<evidence type="ECO:0000256" key="1">
    <source>
        <dbReference type="ARBA" id="ARBA00004651"/>
    </source>
</evidence>